<sequence>MYNQPEDLGYNNHAMTVDGSSADIVQGEDGPITGDTYAPVIKSGNHQQNNKPKLPVKPQGAGTGFVYENVIMSDITQGQHGFAGERQGHHPRLKFQVNLHLIILQFNLGGVDGTTYADLCVIGKPSETGKVHGKETKSYTQILNLLRDKMRNTIT</sequence>
<evidence type="ECO:0000313" key="2">
    <source>
        <dbReference type="Proteomes" id="UP001208570"/>
    </source>
</evidence>
<dbReference type="AlphaFoldDB" id="A0AAD9MLU5"/>
<gene>
    <name evidence="1" type="ORF">LSH36_2276g00000</name>
</gene>
<dbReference type="EMBL" id="JAODUP010002265">
    <property type="protein sequence ID" value="KAK2138880.1"/>
    <property type="molecule type" value="Genomic_DNA"/>
</dbReference>
<evidence type="ECO:0000313" key="1">
    <source>
        <dbReference type="EMBL" id="KAK2138880.1"/>
    </source>
</evidence>
<proteinExistence type="predicted"/>
<organism evidence="1 2">
    <name type="scientific">Paralvinella palmiformis</name>
    <dbReference type="NCBI Taxonomy" id="53620"/>
    <lineage>
        <taxon>Eukaryota</taxon>
        <taxon>Metazoa</taxon>
        <taxon>Spiralia</taxon>
        <taxon>Lophotrochozoa</taxon>
        <taxon>Annelida</taxon>
        <taxon>Polychaeta</taxon>
        <taxon>Sedentaria</taxon>
        <taxon>Canalipalpata</taxon>
        <taxon>Terebellida</taxon>
        <taxon>Terebelliformia</taxon>
        <taxon>Alvinellidae</taxon>
        <taxon>Paralvinella</taxon>
    </lineage>
</organism>
<reference evidence="1" key="1">
    <citation type="journal article" date="2023" name="Mol. Biol. Evol.">
        <title>Third-Generation Sequencing Reveals the Adaptive Role of the Epigenome in Three Deep-Sea Polychaetes.</title>
        <authorList>
            <person name="Perez M."/>
            <person name="Aroh O."/>
            <person name="Sun Y."/>
            <person name="Lan Y."/>
            <person name="Juniper S.K."/>
            <person name="Young C.R."/>
            <person name="Angers B."/>
            <person name="Qian P.Y."/>
        </authorList>
    </citation>
    <scope>NUCLEOTIDE SEQUENCE</scope>
    <source>
        <strain evidence="1">P08H-3</strain>
    </source>
</reference>
<keyword evidence="2" id="KW-1185">Reference proteome</keyword>
<protein>
    <submittedName>
        <fullName evidence="1">Uncharacterized protein</fullName>
    </submittedName>
</protein>
<name>A0AAD9MLU5_9ANNE</name>
<dbReference type="Proteomes" id="UP001208570">
    <property type="component" value="Unassembled WGS sequence"/>
</dbReference>
<comment type="caution">
    <text evidence="1">The sequence shown here is derived from an EMBL/GenBank/DDBJ whole genome shotgun (WGS) entry which is preliminary data.</text>
</comment>
<accession>A0AAD9MLU5</accession>